<sequence>MACLVCLTSNAYDNLLNVVEVSLRGHKRPRSNDSDSDTEDIQESKMIEFWYLNEWKLSQSFERAISKNNDETDQTGNVGMRYVEDKDGVPVSKAYTSVIQQQAYAIWTDWAKQGDAPPNWGSVSAAGKHKFKKVMLKEFPELRLCAFNWKLDKLATLYYPSWIQSKCETIQCYKNEVSKREMSSIPILQPQQDDEGLHSKAKQRKVAEVPGTDTQKSMATMTTVPKNDTVGGSAPLTPVITSVQAPSLHSPDYDWDHDIDLELYGST</sequence>
<proteinExistence type="predicted"/>
<dbReference type="AlphaFoldDB" id="A0A284S8H1"/>
<dbReference type="OMA" id="CETIQCY"/>
<keyword evidence="3" id="KW-1185">Reference proteome</keyword>
<evidence type="ECO:0000313" key="3">
    <source>
        <dbReference type="Proteomes" id="UP000219338"/>
    </source>
</evidence>
<evidence type="ECO:0000256" key="1">
    <source>
        <dbReference type="SAM" id="MobiDB-lite"/>
    </source>
</evidence>
<dbReference type="EMBL" id="FUEG01000042">
    <property type="protein sequence ID" value="SJL17288.1"/>
    <property type="molecule type" value="Genomic_DNA"/>
</dbReference>
<reference evidence="3" key="1">
    <citation type="journal article" date="2017" name="Nat. Ecol. Evol.">
        <title>Genome expansion and lineage-specific genetic innovations in the forest pathogenic fungi Armillaria.</title>
        <authorList>
            <person name="Sipos G."/>
            <person name="Prasanna A.N."/>
            <person name="Walter M.C."/>
            <person name="O'Connor E."/>
            <person name="Balint B."/>
            <person name="Krizsan K."/>
            <person name="Kiss B."/>
            <person name="Hess J."/>
            <person name="Varga T."/>
            <person name="Slot J."/>
            <person name="Riley R."/>
            <person name="Boka B."/>
            <person name="Rigling D."/>
            <person name="Barry K."/>
            <person name="Lee J."/>
            <person name="Mihaltcheva S."/>
            <person name="LaButti K."/>
            <person name="Lipzen A."/>
            <person name="Waldron R."/>
            <person name="Moloney N.M."/>
            <person name="Sperisen C."/>
            <person name="Kredics L."/>
            <person name="Vagvoelgyi C."/>
            <person name="Patrignani A."/>
            <person name="Fitzpatrick D."/>
            <person name="Nagy I."/>
            <person name="Doyle S."/>
            <person name="Anderson J.B."/>
            <person name="Grigoriev I.V."/>
            <person name="Gueldener U."/>
            <person name="Muensterkoetter M."/>
            <person name="Nagy L.G."/>
        </authorList>
    </citation>
    <scope>NUCLEOTIDE SEQUENCE [LARGE SCALE GENOMIC DNA]</scope>
    <source>
        <strain evidence="3">C18/9</strain>
    </source>
</reference>
<accession>A0A284S8H1</accession>
<dbReference type="STRING" id="47428.A0A284S8H1"/>
<evidence type="ECO:0000313" key="2">
    <source>
        <dbReference type="EMBL" id="SJL17288.1"/>
    </source>
</evidence>
<dbReference type="OrthoDB" id="3235325at2759"/>
<feature type="region of interest" description="Disordered" evidence="1">
    <location>
        <begin position="191"/>
        <end position="237"/>
    </location>
</feature>
<gene>
    <name evidence="2" type="ORF">ARMOST_20835</name>
</gene>
<protein>
    <submittedName>
        <fullName evidence="2">Uncharacterized protein</fullName>
    </submittedName>
</protein>
<feature type="compositionally biased region" description="Polar residues" evidence="1">
    <location>
        <begin position="212"/>
        <end position="226"/>
    </location>
</feature>
<organism evidence="2 3">
    <name type="scientific">Armillaria ostoyae</name>
    <name type="common">Armillaria root rot fungus</name>
    <dbReference type="NCBI Taxonomy" id="47428"/>
    <lineage>
        <taxon>Eukaryota</taxon>
        <taxon>Fungi</taxon>
        <taxon>Dikarya</taxon>
        <taxon>Basidiomycota</taxon>
        <taxon>Agaricomycotina</taxon>
        <taxon>Agaricomycetes</taxon>
        <taxon>Agaricomycetidae</taxon>
        <taxon>Agaricales</taxon>
        <taxon>Marasmiineae</taxon>
        <taxon>Physalacriaceae</taxon>
        <taxon>Armillaria</taxon>
    </lineage>
</organism>
<name>A0A284S8H1_ARMOS</name>
<dbReference type="Proteomes" id="UP000219338">
    <property type="component" value="Unassembled WGS sequence"/>
</dbReference>